<evidence type="ECO:0000259" key="4">
    <source>
        <dbReference type="SMART" id="SM00082"/>
    </source>
</evidence>
<keyword evidence="5" id="KW-1185">Reference proteome</keyword>
<accession>A0A6I9Z7A2</accession>
<keyword evidence="3" id="KW-0677">Repeat</keyword>
<keyword evidence="1" id="KW-0433">Leucine-rich repeat</keyword>
<evidence type="ECO:0000313" key="5">
    <source>
        <dbReference type="Proteomes" id="UP000504617"/>
    </source>
</evidence>
<reference evidence="6" key="1">
    <citation type="submission" date="2025-08" db="UniProtKB">
        <authorList>
            <consortium name="RefSeq"/>
        </authorList>
    </citation>
    <scope>IDENTIFICATION</scope>
    <source>
        <tissue evidence="6">Skeletal muscle</tissue>
    </source>
</reference>
<dbReference type="PROSITE" id="PS51450">
    <property type="entry name" value="LRR"/>
    <property type="match status" value="3"/>
</dbReference>
<evidence type="ECO:0000256" key="3">
    <source>
        <dbReference type="ARBA" id="ARBA00022737"/>
    </source>
</evidence>
<dbReference type="PANTHER" id="PTHR24366">
    <property type="entry name" value="IG(IMMUNOGLOBULIN) AND LRR(LEUCINE RICH REPEAT) DOMAINS"/>
    <property type="match status" value="1"/>
</dbReference>
<dbReference type="SUPFAM" id="SSF52058">
    <property type="entry name" value="L domain-like"/>
    <property type="match status" value="1"/>
</dbReference>
<dbReference type="SMART" id="SM00369">
    <property type="entry name" value="LRR_TYP"/>
    <property type="match status" value="8"/>
</dbReference>
<evidence type="ECO:0000256" key="2">
    <source>
        <dbReference type="ARBA" id="ARBA00022729"/>
    </source>
</evidence>
<keyword evidence="6" id="KW-0593">Phospholipase A2 inhibitor</keyword>
<dbReference type="Proteomes" id="UP000504617">
    <property type="component" value="Unplaced"/>
</dbReference>
<evidence type="ECO:0000313" key="6">
    <source>
        <dbReference type="RefSeq" id="XP_013932019.1"/>
    </source>
</evidence>
<evidence type="ECO:0000256" key="1">
    <source>
        <dbReference type="ARBA" id="ARBA00022614"/>
    </source>
</evidence>
<sequence>MNNTSSPEPQPILTIFSSEPLIKFGNNTVGRGCRYFRRASTLIEQPGGEGGIQLKEKSVQHLGTAGRNRGRSGGLLAGPHVRGKLKMLSFPFSLHRMKPSTPLLLIACLVMSLNSYTQQVPHCVSLPGSEKTVFICNASSLHEFPKGFPSETKTISVQSTQISGLDAEALQGLPELQELYLTNNQLKTLPGGLFRNLPHLHYLNLSRNLLEDLPPALFANAGNLTYLALGGNQLAELRRSWFDTLGDLKTLHLEHNQLKEIPDSCFQKLTLLTFLDLSSNLLRCLSPEMFRGLTFLTALLLENNPIKSIAPNTFHGTPKLKMISLRNSSLTHVPPGLFRFLRYLQWLDLSSNEIASLDSPLVSWSFGLLLKISGNPWACDCRLQALFDWFREDFVLLFPNLPNVVCAFPRSLKGQIATSLNRSQLCAS</sequence>
<protein>
    <submittedName>
        <fullName evidence="6">Phospholipase A2 inhibitor-like</fullName>
    </submittedName>
</protein>
<gene>
    <name evidence="6" type="primary">LOC106557325</name>
</gene>
<dbReference type="FunFam" id="3.80.10.10:FF:001164">
    <property type="entry name" value="GH01279p"/>
    <property type="match status" value="1"/>
</dbReference>
<dbReference type="OrthoDB" id="1055097at2759"/>
<dbReference type="KEGG" id="tsr:106557325"/>
<dbReference type="AlphaFoldDB" id="A0A6I9Z7A2"/>
<dbReference type="PANTHER" id="PTHR24366:SF70">
    <property type="entry name" value="RETICULON 4 RECEPTOR"/>
    <property type="match status" value="1"/>
</dbReference>
<dbReference type="RefSeq" id="XP_013932019.1">
    <property type="nucleotide sequence ID" value="XM_014076544.1"/>
</dbReference>
<dbReference type="InterPro" id="IPR000483">
    <property type="entry name" value="Cys-rich_flank_reg_C"/>
</dbReference>
<dbReference type="Gene3D" id="3.80.10.10">
    <property type="entry name" value="Ribonuclease Inhibitor"/>
    <property type="match status" value="2"/>
</dbReference>
<dbReference type="InterPro" id="IPR001611">
    <property type="entry name" value="Leu-rich_rpt"/>
</dbReference>
<dbReference type="SMART" id="SM00364">
    <property type="entry name" value="LRR_BAC"/>
    <property type="match status" value="4"/>
</dbReference>
<keyword evidence="2" id="KW-0732">Signal</keyword>
<organism evidence="5 6">
    <name type="scientific">Thamnophis sirtalis</name>
    <dbReference type="NCBI Taxonomy" id="35019"/>
    <lineage>
        <taxon>Eukaryota</taxon>
        <taxon>Metazoa</taxon>
        <taxon>Chordata</taxon>
        <taxon>Craniata</taxon>
        <taxon>Vertebrata</taxon>
        <taxon>Euteleostomi</taxon>
        <taxon>Lepidosauria</taxon>
        <taxon>Squamata</taxon>
        <taxon>Bifurcata</taxon>
        <taxon>Unidentata</taxon>
        <taxon>Episquamata</taxon>
        <taxon>Toxicofera</taxon>
        <taxon>Serpentes</taxon>
        <taxon>Colubroidea</taxon>
        <taxon>Colubridae</taxon>
        <taxon>Natricinae</taxon>
        <taxon>Thamnophis</taxon>
    </lineage>
</organism>
<dbReference type="GeneID" id="106557325"/>
<dbReference type="InterPro" id="IPR003591">
    <property type="entry name" value="Leu-rich_rpt_typical-subtyp"/>
</dbReference>
<proteinExistence type="predicted"/>
<name>A0A6I9Z7A2_9SAUR</name>
<dbReference type="Pfam" id="PF13855">
    <property type="entry name" value="LRR_8"/>
    <property type="match status" value="2"/>
</dbReference>
<dbReference type="GO" id="GO:0019834">
    <property type="term" value="F:phospholipase A2 inhibitor activity"/>
    <property type="evidence" value="ECO:0007669"/>
    <property type="project" value="UniProtKB-KW"/>
</dbReference>
<dbReference type="InterPro" id="IPR032675">
    <property type="entry name" value="LRR_dom_sf"/>
</dbReference>
<dbReference type="SMART" id="SM00082">
    <property type="entry name" value="LRRCT"/>
    <property type="match status" value="1"/>
</dbReference>
<feature type="domain" description="LRRCT" evidence="4">
    <location>
        <begin position="375"/>
        <end position="427"/>
    </location>
</feature>